<dbReference type="Pfam" id="PF13302">
    <property type="entry name" value="Acetyltransf_3"/>
    <property type="match status" value="1"/>
</dbReference>
<dbReference type="InterPro" id="IPR000182">
    <property type="entry name" value="GNAT_dom"/>
</dbReference>
<proteinExistence type="predicted"/>
<organism evidence="2 3">
    <name type="scientific">Bradyrhizobium japonicum</name>
    <dbReference type="NCBI Taxonomy" id="375"/>
    <lineage>
        <taxon>Bacteria</taxon>
        <taxon>Pseudomonadati</taxon>
        <taxon>Pseudomonadota</taxon>
        <taxon>Alphaproteobacteria</taxon>
        <taxon>Hyphomicrobiales</taxon>
        <taxon>Nitrobacteraceae</taxon>
        <taxon>Bradyrhizobium</taxon>
    </lineage>
</organism>
<comment type="caution">
    <text evidence="2">The sequence shown here is derived from an EMBL/GenBank/DDBJ whole genome shotgun (WGS) entry which is preliminary data.</text>
</comment>
<dbReference type="EMBL" id="NAFL01000182">
    <property type="protein sequence ID" value="OSJ36675.1"/>
    <property type="molecule type" value="Genomic_DNA"/>
</dbReference>
<accession>A0A1Y2JYG6</accession>
<dbReference type="PANTHER" id="PTHR43792">
    <property type="entry name" value="GNAT FAMILY, PUTATIVE (AFU_ORTHOLOGUE AFUA_3G00765)-RELATED-RELATED"/>
    <property type="match status" value="1"/>
</dbReference>
<evidence type="ECO:0000313" key="3">
    <source>
        <dbReference type="Proteomes" id="UP000193335"/>
    </source>
</evidence>
<name>A0A1Y2JYG6_BRAJP</name>
<feature type="domain" description="N-acetyltransferase" evidence="1">
    <location>
        <begin position="33"/>
        <end position="174"/>
    </location>
</feature>
<dbReference type="GO" id="GO:0016747">
    <property type="term" value="F:acyltransferase activity, transferring groups other than amino-acyl groups"/>
    <property type="evidence" value="ECO:0007669"/>
    <property type="project" value="InterPro"/>
</dbReference>
<sequence>MRIPLFREDTSLRYEAASPSDWNTQMITHQTKRLILVPMQREHEAELFTLHNDPLIQKAIFKNVPQTAKDVHKMLDMFLAQWRKNRFGVWMVYEKTNNIPRFIGRCGLCDYEDTNYLEQATALGEQAAGRGFGAEASRFAVTHALEHSTKEKIVAVIQHGNVRAARQAKKFGLRYVDDRWRDGKFYQYYELTREEWFSQPHHHLPG</sequence>
<dbReference type="Proteomes" id="UP000193335">
    <property type="component" value="Unassembled WGS sequence"/>
</dbReference>
<dbReference type="PANTHER" id="PTHR43792:SF1">
    <property type="entry name" value="N-ACETYLTRANSFERASE DOMAIN-CONTAINING PROTEIN"/>
    <property type="match status" value="1"/>
</dbReference>
<dbReference type="RefSeq" id="WP_085398465.1">
    <property type="nucleotide sequence ID" value="NZ_NAFL01000182.1"/>
</dbReference>
<gene>
    <name evidence="2" type="ORF">BSZ19_03120</name>
</gene>
<protein>
    <recommendedName>
        <fullName evidence="1">N-acetyltransferase domain-containing protein</fullName>
    </recommendedName>
</protein>
<evidence type="ECO:0000313" key="2">
    <source>
        <dbReference type="EMBL" id="OSJ36675.1"/>
    </source>
</evidence>
<evidence type="ECO:0000259" key="1">
    <source>
        <dbReference type="Pfam" id="PF13302"/>
    </source>
</evidence>
<reference evidence="2 3" key="1">
    <citation type="submission" date="2017-03" db="EMBL/GenBank/DDBJ databases">
        <title>Whole genome sequences of fourteen strains of Bradyrhizobium canariense and one strain of Bradyrhizobium japonicum isolated from Lupinus (Papilionoideae: Genisteae) species in Algeria.</title>
        <authorList>
            <person name="Crovadore J."/>
            <person name="Chekireb D."/>
            <person name="Brachmann A."/>
            <person name="Chablais R."/>
            <person name="Cochard B."/>
            <person name="Lefort F."/>
        </authorList>
    </citation>
    <scope>NUCLEOTIDE SEQUENCE [LARGE SCALE GENOMIC DNA]</scope>
    <source>
        <strain evidence="2 3">UBMA197</strain>
    </source>
</reference>
<dbReference type="InterPro" id="IPR016181">
    <property type="entry name" value="Acyl_CoA_acyltransferase"/>
</dbReference>
<dbReference type="SUPFAM" id="SSF55729">
    <property type="entry name" value="Acyl-CoA N-acyltransferases (Nat)"/>
    <property type="match status" value="1"/>
</dbReference>
<dbReference type="Gene3D" id="3.40.630.30">
    <property type="match status" value="1"/>
</dbReference>
<dbReference type="InterPro" id="IPR051531">
    <property type="entry name" value="N-acetyltransferase"/>
</dbReference>
<dbReference type="AlphaFoldDB" id="A0A1Y2JYG6"/>